<dbReference type="GO" id="GO:0031505">
    <property type="term" value="P:fungal-type cell wall organization"/>
    <property type="evidence" value="ECO:0007669"/>
    <property type="project" value="TreeGrafter"/>
</dbReference>
<dbReference type="PANTHER" id="PTHR31361">
    <property type="entry name" value="BETA-GLUCAN SYNTHESIS-ASSOCIATED PROTEIN KRE6-RELATED"/>
    <property type="match status" value="1"/>
</dbReference>
<evidence type="ECO:0000256" key="4">
    <source>
        <dbReference type="ARBA" id="ARBA00022968"/>
    </source>
</evidence>
<dbReference type="OrthoDB" id="412647at2759"/>
<dbReference type="EMBL" id="JACAZH010000034">
    <property type="protein sequence ID" value="KAF7337424.1"/>
    <property type="molecule type" value="Genomic_DNA"/>
</dbReference>
<dbReference type="SUPFAM" id="SSF49899">
    <property type="entry name" value="Concanavalin A-like lectins/glucanases"/>
    <property type="match status" value="1"/>
</dbReference>
<dbReference type="Proteomes" id="UP000623467">
    <property type="component" value="Unassembled WGS sequence"/>
</dbReference>
<accession>A0A8H6XAZ7</accession>
<comment type="caution">
    <text evidence="12">The sequence shown here is derived from an EMBL/GenBank/DDBJ whole genome shotgun (WGS) entry which is preliminary data.</text>
</comment>
<feature type="compositionally biased region" description="Low complexity" evidence="9">
    <location>
        <begin position="38"/>
        <end position="52"/>
    </location>
</feature>
<evidence type="ECO:0000256" key="7">
    <source>
        <dbReference type="ARBA" id="ARBA00023180"/>
    </source>
</evidence>
<evidence type="ECO:0000313" key="12">
    <source>
        <dbReference type="EMBL" id="KAF7337424.1"/>
    </source>
</evidence>
<dbReference type="InterPro" id="IPR000757">
    <property type="entry name" value="Beta-glucanase-like"/>
</dbReference>
<protein>
    <submittedName>
        <fullName evidence="12">GH16 domain-containing protein</fullName>
    </submittedName>
</protein>
<dbReference type="Gene3D" id="2.60.120.200">
    <property type="match status" value="2"/>
</dbReference>
<dbReference type="GO" id="GO:0005886">
    <property type="term" value="C:plasma membrane"/>
    <property type="evidence" value="ECO:0007669"/>
    <property type="project" value="TreeGrafter"/>
</dbReference>
<feature type="compositionally biased region" description="Low complexity" evidence="9">
    <location>
        <begin position="1"/>
        <end position="16"/>
    </location>
</feature>
<gene>
    <name evidence="12" type="ORF">MSAN_02268900</name>
</gene>
<proteinExistence type="inferred from homology"/>
<evidence type="ECO:0000256" key="5">
    <source>
        <dbReference type="ARBA" id="ARBA00022989"/>
    </source>
</evidence>
<dbReference type="FunFam" id="2.60.120.200:FF:000259">
    <property type="entry name" value="Chromosome 9, whole genome shotgun sequence"/>
    <property type="match status" value="1"/>
</dbReference>
<keyword evidence="3 10" id="KW-0812">Transmembrane</keyword>
<evidence type="ECO:0000256" key="8">
    <source>
        <dbReference type="ARBA" id="ARBA00023316"/>
    </source>
</evidence>
<dbReference type="AlphaFoldDB" id="A0A8H6XAZ7"/>
<evidence type="ECO:0000256" key="3">
    <source>
        <dbReference type="ARBA" id="ARBA00022692"/>
    </source>
</evidence>
<name>A0A8H6XAZ7_9AGAR</name>
<dbReference type="GO" id="GO:0005789">
    <property type="term" value="C:endoplasmic reticulum membrane"/>
    <property type="evidence" value="ECO:0007669"/>
    <property type="project" value="TreeGrafter"/>
</dbReference>
<evidence type="ECO:0000256" key="10">
    <source>
        <dbReference type="SAM" id="Phobius"/>
    </source>
</evidence>
<dbReference type="Pfam" id="PF03935">
    <property type="entry name" value="SKN1_KRE6_Sbg1"/>
    <property type="match status" value="2"/>
</dbReference>
<evidence type="ECO:0000256" key="1">
    <source>
        <dbReference type="ARBA" id="ARBA00004606"/>
    </source>
</evidence>
<dbReference type="GO" id="GO:0006078">
    <property type="term" value="P:(1-&gt;6)-beta-D-glucan biosynthetic process"/>
    <property type="evidence" value="ECO:0007669"/>
    <property type="project" value="TreeGrafter"/>
</dbReference>
<dbReference type="InterPro" id="IPR013320">
    <property type="entry name" value="ConA-like_dom_sf"/>
</dbReference>
<dbReference type="InterPro" id="IPR005629">
    <property type="entry name" value="Skn1/Kre6/Sbg1"/>
</dbReference>
<evidence type="ECO:0000259" key="11">
    <source>
        <dbReference type="PROSITE" id="PS51762"/>
    </source>
</evidence>
<reference evidence="12" key="1">
    <citation type="submission" date="2020-05" db="EMBL/GenBank/DDBJ databases">
        <title>Mycena genomes resolve the evolution of fungal bioluminescence.</title>
        <authorList>
            <person name="Tsai I.J."/>
        </authorList>
    </citation>
    <scope>NUCLEOTIDE SEQUENCE</scope>
    <source>
        <strain evidence="12">160909Yilan</strain>
    </source>
</reference>
<evidence type="ECO:0000256" key="9">
    <source>
        <dbReference type="SAM" id="MobiDB-lite"/>
    </source>
</evidence>
<dbReference type="PROSITE" id="PS51762">
    <property type="entry name" value="GH16_2"/>
    <property type="match status" value="1"/>
</dbReference>
<keyword evidence="5 10" id="KW-1133">Transmembrane helix</keyword>
<evidence type="ECO:0000256" key="2">
    <source>
        <dbReference type="ARBA" id="ARBA00010962"/>
    </source>
</evidence>
<feature type="transmembrane region" description="Helical" evidence="10">
    <location>
        <begin position="130"/>
        <end position="153"/>
    </location>
</feature>
<organism evidence="12 13">
    <name type="scientific">Mycena sanguinolenta</name>
    <dbReference type="NCBI Taxonomy" id="230812"/>
    <lineage>
        <taxon>Eukaryota</taxon>
        <taxon>Fungi</taxon>
        <taxon>Dikarya</taxon>
        <taxon>Basidiomycota</taxon>
        <taxon>Agaricomycotina</taxon>
        <taxon>Agaricomycetes</taxon>
        <taxon>Agaricomycetidae</taxon>
        <taxon>Agaricales</taxon>
        <taxon>Marasmiineae</taxon>
        <taxon>Mycenaceae</taxon>
        <taxon>Mycena</taxon>
    </lineage>
</organism>
<keyword evidence="6 10" id="KW-0472">Membrane</keyword>
<keyword evidence="13" id="KW-1185">Reference proteome</keyword>
<dbReference type="GO" id="GO:0015926">
    <property type="term" value="F:glucosidase activity"/>
    <property type="evidence" value="ECO:0007669"/>
    <property type="project" value="TreeGrafter"/>
</dbReference>
<comment type="similarity">
    <text evidence="2">Belongs to the SKN1/KRE6 family.</text>
</comment>
<feature type="domain" description="GH16" evidence="11">
    <location>
        <begin position="190"/>
        <end position="626"/>
    </location>
</feature>
<feature type="region of interest" description="Disordered" evidence="9">
    <location>
        <begin position="1"/>
        <end position="86"/>
    </location>
</feature>
<keyword evidence="7" id="KW-0325">Glycoprotein</keyword>
<evidence type="ECO:0000256" key="6">
    <source>
        <dbReference type="ARBA" id="ARBA00023136"/>
    </source>
</evidence>
<comment type="subcellular location">
    <subcellularLocation>
        <location evidence="1">Membrane</location>
        <topology evidence="1">Single-pass type II membrane protein</topology>
    </subcellularLocation>
</comment>
<feature type="compositionally biased region" description="Polar residues" evidence="9">
    <location>
        <begin position="26"/>
        <end position="37"/>
    </location>
</feature>
<evidence type="ECO:0000313" key="13">
    <source>
        <dbReference type="Proteomes" id="UP000623467"/>
    </source>
</evidence>
<dbReference type="PANTHER" id="PTHR31361:SF1">
    <property type="entry name" value="BETA-GLUCAN SYNTHESIS-ASSOCIATED PROTEIN KRE6-RELATED"/>
    <property type="match status" value="1"/>
</dbReference>
<keyword evidence="4" id="KW-0735">Signal-anchor</keyword>
<sequence length="674" mass="72901">MSYPQQPPSSYQPYPSGANMDPFASPRNSVGSAYSHNSQGSVGSGMAASVGGTPYASYAQGPRPAPSILSDGPYAEHSRSGSRAGSAMSHYNVAVDPAGWTTKPEADDFLHDPRSEDKGRFAKGLSRRGLMNIGCLVLVILLIVGGAVAYPLVRHFTNKNKGSTDASTGSALNTANLPNISSWSLIDVATPQDAYTIPSYHDPSKTMKLVFSDEFETDGRSFYPGDDPYWEAVDLHYWQTGDLEWYDPSAVTTKNGALEITLSQIDDISLNHNLSYRSGMISSWNKFCFTGGILVSSVTLPGTTNVLGLWPAVWAMGNLGRAGYGASLDGMVCLRSLSSCHSSTPCLSRFPATLLVFLPNPPRFPLFPPSSTLTFAHPQPQWPYSYDTCDVGTLPNQTLPDNSGPQAAFDTGGNNKDAELSFLPGQRLSACTCAGESHPGPTKSDGSFVGRSAPEIDVFEATIGGPSGALIGQVSQSAQWAPFDASYKAFNSTDNMIIPNPSITAQNAFVGNVFQQTTSALSNTNQDCYQLKGQCFSTYGFEYTPGYADAYISWITDDKLVWTMNGNMVGADTQTEIGARQVPVEPMYVIMNLGLSESFGTIDFEHLTFPAVMRIDWVRVYQDPDNVQVGCNPADYPTADYINEYMEAYTNPNLTTWVDDFHQVIPKNRLADTC</sequence>
<keyword evidence="8" id="KW-0961">Cell wall biogenesis/degradation</keyword>